<dbReference type="AlphaFoldDB" id="A0A1T2X3X6"/>
<evidence type="ECO:0000313" key="2">
    <source>
        <dbReference type="EMBL" id="OPA74273.1"/>
    </source>
</evidence>
<dbReference type="RefSeq" id="WP_078501819.1">
    <property type="nucleotide sequence ID" value="NZ_MSZX01000011.1"/>
</dbReference>
<protein>
    <submittedName>
        <fullName evidence="2">Uncharacterized protein</fullName>
    </submittedName>
</protein>
<keyword evidence="3" id="KW-1185">Reference proteome</keyword>
<reference evidence="2 3" key="1">
    <citation type="submission" date="2017-01" db="EMBL/GenBank/DDBJ databases">
        <title>Genome analysis of Paenibacillus selenitrireducens ES3-24.</title>
        <authorList>
            <person name="Xu D."/>
            <person name="Yao R."/>
            <person name="Zheng S."/>
        </authorList>
    </citation>
    <scope>NUCLEOTIDE SEQUENCE [LARGE SCALE GENOMIC DNA]</scope>
    <source>
        <strain evidence="2 3">ES3-24</strain>
    </source>
</reference>
<dbReference type="OrthoDB" id="2661942at2"/>
<feature type="chain" id="PRO_5039375099" evidence="1">
    <location>
        <begin position="29"/>
        <end position="278"/>
    </location>
</feature>
<keyword evidence="1" id="KW-0732">Signal</keyword>
<accession>A0A1T2X3X6</accession>
<comment type="caution">
    <text evidence="2">The sequence shown here is derived from an EMBL/GenBank/DDBJ whole genome shotgun (WGS) entry which is preliminary data.</text>
</comment>
<dbReference type="EMBL" id="MSZX01000011">
    <property type="protein sequence ID" value="OPA74273.1"/>
    <property type="molecule type" value="Genomic_DNA"/>
</dbReference>
<proteinExistence type="predicted"/>
<gene>
    <name evidence="2" type="ORF">BVG16_24410</name>
</gene>
<sequence length="278" mass="30526">MKKILAMAMSILIAGSMLFLSPTTPAQAGAKPAATDQLQGSKLTFGYVDSSGQQLLGFDTKNPKRYIKAIYAPGLRTLIHYEKHQKGSESSTGRQTAYNFDQDNGERYRLPAGKMPSNASIVLAEKDTFTGHQFLTYTALTKGAFSSSTVRSIEKIKQRKIAKQSLIGQVSSDIQIGLVQFTQTGKQLPLASLVLTTPTGLVIHDFVGHKDKSSTWRVDDGGEIDASMFNVLFVTKSKSGYSLGLEWIGYEGYALKILQQEKNHFRMVLEGSRYTAPL</sequence>
<feature type="signal peptide" evidence="1">
    <location>
        <begin position="1"/>
        <end position="28"/>
    </location>
</feature>
<organism evidence="2 3">
    <name type="scientific">Paenibacillus selenitireducens</name>
    <dbReference type="NCBI Taxonomy" id="1324314"/>
    <lineage>
        <taxon>Bacteria</taxon>
        <taxon>Bacillati</taxon>
        <taxon>Bacillota</taxon>
        <taxon>Bacilli</taxon>
        <taxon>Bacillales</taxon>
        <taxon>Paenibacillaceae</taxon>
        <taxon>Paenibacillus</taxon>
    </lineage>
</organism>
<evidence type="ECO:0000313" key="3">
    <source>
        <dbReference type="Proteomes" id="UP000190188"/>
    </source>
</evidence>
<evidence type="ECO:0000256" key="1">
    <source>
        <dbReference type="SAM" id="SignalP"/>
    </source>
</evidence>
<dbReference type="Proteomes" id="UP000190188">
    <property type="component" value="Unassembled WGS sequence"/>
</dbReference>
<name>A0A1T2X3X6_9BACL</name>